<keyword evidence="3" id="KW-1185">Reference proteome</keyword>
<dbReference type="AlphaFoldDB" id="A0AA40F6A7"/>
<comment type="caution">
    <text evidence="2">The sequence shown here is derived from an EMBL/GenBank/DDBJ whole genome shotgun (WGS) entry which is preliminary data.</text>
</comment>
<dbReference type="PANTHER" id="PTHR10622">
    <property type="entry name" value="HET DOMAIN-CONTAINING PROTEIN"/>
    <property type="match status" value="1"/>
</dbReference>
<protein>
    <recommendedName>
        <fullName evidence="1">DUF8212 domain-containing protein</fullName>
    </recommendedName>
</protein>
<feature type="domain" description="DUF8212" evidence="1">
    <location>
        <begin position="128"/>
        <end position="164"/>
    </location>
</feature>
<dbReference type="EMBL" id="JAUKUD010000002">
    <property type="protein sequence ID" value="KAK0751626.1"/>
    <property type="molecule type" value="Genomic_DNA"/>
</dbReference>
<dbReference type="InterPro" id="IPR058525">
    <property type="entry name" value="DUF8212"/>
</dbReference>
<evidence type="ECO:0000259" key="1">
    <source>
        <dbReference type="Pfam" id="PF26640"/>
    </source>
</evidence>
<evidence type="ECO:0000313" key="2">
    <source>
        <dbReference type="EMBL" id="KAK0751626.1"/>
    </source>
</evidence>
<dbReference type="Proteomes" id="UP001172155">
    <property type="component" value="Unassembled WGS sequence"/>
</dbReference>
<reference evidence="2" key="1">
    <citation type="submission" date="2023-06" db="EMBL/GenBank/DDBJ databases">
        <title>Genome-scale phylogeny and comparative genomics of the fungal order Sordariales.</title>
        <authorList>
            <consortium name="Lawrence Berkeley National Laboratory"/>
            <person name="Hensen N."/>
            <person name="Bonometti L."/>
            <person name="Westerberg I."/>
            <person name="Brannstrom I.O."/>
            <person name="Guillou S."/>
            <person name="Cros-Aarteil S."/>
            <person name="Calhoun S."/>
            <person name="Haridas S."/>
            <person name="Kuo A."/>
            <person name="Mondo S."/>
            <person name="Pangilinan J."/>
            <person name="Riley R."/>
            <person name="LaButti K."/>
            <person name="Andreopoulos B."/>
            <person name="Lipzen A."/>
            <person name="Chen C."/>
            <person name="Yanf M."/>
            <person name="Daum C."/>
            <person name="Ng V."/>
            <person name="Clum A."/>
            <person name="Steindorff A."/>
            <person name="Ohm R."/>
            <person name="Martin F."/>
            <person name="Silar P."/>
            <person name="Natvig D."/>
            <person name="Lalanne C."/>
            <person name="Gautier V."/>
            <person name="Ament-velasquez S.L."/>
            <person name="Kruys A."/>
            <person name="Hutchinson M.I."/>
            <person name="Powell A.J."/>
            <person name="Barry K."/>
            <person name="Miller A.N."/>
            <person name="Grigoriev I.V."/>
            <person name="Debuchy R."/>
            <person name="Gladieux P."/>
            <person name="Thoren M.H."/>
            <person name="Johannesson H."/>
        </authorList>
    </citation>
    <scope>NUCLEOTIDE SEQUENCE</scope>
    <source>
        <strain evidence="2">SMH3187-1</strain>
    </source>
</reference>
<proteinExistence type="predicted"/>
<evidence type="ECO:0000313" key="3">
    <source>
        <dbReference type="Proteomes" id="UP001172155"/>
    </source>
</evidence>
<organism evidence="2 3">
    <name type="scientific">Schizothecium vesticola</name>
    <dbReference type="NCBI Taxonomy" id="314040"/>
    <lineage>
        <taxon>Eukaryota</taxon>
        <taxon>Fungi</taxon>
        <taxon>Dikarya</taxon>
        <taxon>Ascomycota</taxon>
        <taxon>Pezizomycotina</taxon>
        <taxon>Sordariomycetes</taxon>
        <taxon>Sordariomycetidae</taxon>
        <taxon>Sordariales</taxon>
        <taxon>Schizotheciaceae</taxon>
        <taxon>Schizothecium</taxon>
    </lineage>
</organism>
<dbReference type="Pfam" id="PF26640">
    <property type="entry name" value="DUF8212"/>
    <property type="match status" value="1"/>
</dbReference>
<name>A0AA40F6A7_9PEZI</name>
<sequence>MPVAAVRVNRVRTRSAELSEAINSMFSWYEQAEICYAYPSDVSSNTGTFELDQLTNSRWFTRGWNLQELIAPRKADFYSSTWDLLGSRDSLGPEPASRPSSCAMASPCTSSASFGISMPLLYGEGQGAFVRPQEEIMRHSDDHTIFAWELFGRGPSDATREPQGLLASKPELFARSDDVVAVETGESLPFSQTNRRIQIQLRVFEEDTTLYAVLHCRKDHAASLLAIPLTSFPGNLFQRNLAARPKWIMYEEWRVSDTS</sequence>
<gene>
    <name evidence="2" type="ORF">B0T18DRAFT_387721</name>
</gene>
<dbReference type="PANTHER" id="PTHR10622:SF10">
    <property type="entry name" value="HET DOMAIN-CONTAINING PROTEIN"/>
    <property type="match status" value="1"/>
</dbReference>
<accession>A0AA40F6A7</accession>